<dbReference type="HAMAP" id="MF_00101">
    <property type="entry name" value="AcpS"/>
    <property type="match status" value="1"/>
</dbReference>
<keyword evidence="11" id="KW-1185">Reference proteome</keyword>
<dbReference type="Proteomes" id="UP000184342">
    <property type="component" value="Unassembled WGS sequence"/>
</dbReference>
<feature type="binding site" evidence="8">
    <location>
        <position position="52"/>
    </location>
    <ligand>
        <name>Mg(2+)</name>
        <dbReference type="ChEBI" id="CHEBI:18420"/>
    </ligand>
</feature>
<evidence type="ECO:0000256" key="8">
    <source>
        <dbReference type="HAMAP-Rule" id="MF_00101"/>
    </source>
</evidence>
<reference evidence="10 11" key="1">
    <citation type="submission" date="2016-11" db="EMBL/GenBank/DDBJ databases">
        <authorList>
            <person name="Jaros S."/>
            <person name="Januszkiewicz K."/>
            <person name="Wedrychowicz H."/>
        </authorList>
    </citation>
    <scope>NUCLEOTIDE SEQUENCE [LARGE SCALE GENOMIC DNA]</scope>
    <source>
        <strain evidence="10 11">DSM 15970</strain>
    </source>
</reference>
<dbReference type="OrthoDB" id="517356at2"/>
<dbReference type="STRING" id="1122934.SAMN02745691_00971"/>
<comment type="similarity">
    <text evidence="8">Belongs to the P-Pant transferase superfamily. AcpS family.</text>
</comment>
<sequence length="120" mass="13441">MIFGIGNDIVEIERIEKACLKEAFLCRVYTPKEREQSKGKNSFLAGNFAVKESVSKCFGTGFQRFRINDIEVLRDDQGKPYVNLYNQAESIARQLGIARIHVTITNTSEFAFATAIAESG</sequence>
<dbReference type="InterPro" id="IPR004568">
    <property type="entry name" value="Ppantetheine-prot_Trfase_dom"/>
</dbReference>
<comment type="function">
    <text evidence="8">Transfers the 4'-phosphopantetheine moiety from coenzyme A to a Ser of acyl-carrier-protein.</text>
</comment>
<keyword evidence="5 8" id="KW-0460">Magnesium</keyword>
<keyword evidence="6 8" id="KW-0443">Lipid metabolism</keyword>
<comment type="catalytic activity">
    <reaction evidence="8">
        <text>apo-[ACP] + CoA = holo-[ACP] + adenosine 3',5'-bisphosphate + H(+)</text>
        <dbReference type="Rhea" id="RHEA:12068"/>
        <dbReference type="Rhea" id="RHEA-COMP:9685"/>
        <dbReference type="Rhea" id="RHEA-COMP:9690"/>
        <dbReference type="ChEBI" id="CHEBI:15378"/>
        <dbReference type="ChEBI" id="CHEBI:29999"/>
        <dbReference type="ChEBI" id="CHEBI:57287"/>
        <dbReference type="ChEBI" id="CHEBI:58343"/>
        <dbReference type="ChEBI" id="CHEBI:64479"/>
        <dbReference type="EC" id="2.7.8.7"/>
    </reaction>
</comment>
<evidence type="ECO:0000259" key="9">
    <source>
        <dbReference type="Pfam" id="PF01648"/>
    </source>
</evidence>
<accession>A0A1M6EPZ3</accession>
<keyword evidence="1 8" id="KW-0444">Lipid biosynthesis</keyword>
<dbReference type="NCBIfam" id="TIGR00516">
    <property type="entry name" value="acpS"/>
    <property type="match status" value="1"/>
</dbReference>
<evidence type="ECO:0000256" key="6">
    <source>
        <dbReference type="ARBA" id="ARBA00023098"/>
    </source>
</evidence>
<dbReference type="EC" id="2.7.8.7" evidence="8"/>
<keyword evidence="2 8" id="KW-0808">Transferase</keyword>
<dbReference type="NCBIfam" id="TIGR00556">
    <property type="entry name" value="pantethn_trn"/>
    <property type="match status" value="1"/>
</dbReference>
<evidence type="ECO:0000313" key="10">
    <source>
        <dbReference type="EMBL" id="SHI87532.1"/>
    </source>
</evidence>
<dbReference type="RefSeq" id="WP_073993235.1">
    <property type="nucleotide sequence ID" value="NZ_FQYT01000008.1"/>
</dbReference>
<evidence type="ECO:0000256" key="5">
    <source>
        <dbReference type="ARBA" id="ARBA00022842"/>
    </source>
</evidence>
<evidence type="ECO:0000256" key="4">
    <source>
        <dbReference type="ARBA" id="ARBA00022832"/>
    </source>
</evidence>
<dbReference type="GO" id="GO:0005737">
    <property type="term" value="C:cytoplasm"/>
    <property type="evidence" value="ECO:0007669"/>
    <property type="project" value="UniProtKB-SubCell"/>
</dbReference>
<gene>
    <name evidence="8" type="primary">acpS</name>
    <name evidence="10" type="ORF">SAMN02745691_00971</name>
</gene>
<evidence type="ECO:0000256" key="2">
    <source>
        <dbReference type="ARBA" id="ARBA00022679"/>
    </source>
</evidence>
<organism evidence="10 11">
    <name type="scientific">Parasporobacterium paucivorans DSM 15970</name>
    <dbReference type="NCBI Taxonomy" id="1122934"/>
    <lineage>
        <taxon>Bacteria</taxon>
        <taxon>Bacillati</taxon>
        <taxon>Bacillota</taxon>
        <taxon>Clostridia</taxon>
        <taxon>Lachnospirales</taxon>
        <taxon>Lachnospiraceae</taxon>
        <taxon>Parasporobacterium</taxon>
    </lineage>
</organism>
<keyword evidence="7 8" id="KW-0275">Fatty acid biosynthesis</keyword>
<dbReference type="EMBL" id="FQYT01000008">
    <property type="protein sequence ID" value="SHI87532.1"/>
    <property type="molecule type" value="Genomic_DNA"/>
</dbReference>
<evidence type="ECO:0000256" key="7">
    <source>
        <dbReference type="ARBA" id="ARBA00023160"/>
    </source>
</evidence>
<dbReference type="Pfam" id="PF01648">
    <property type="entry name" value="ACPS"/>
    <property type="match status" value="1"/>
</dbReference>
<dbReference type="SUPFAM" id="SSF56214">
    <property type="entry name" value="4'-phosphopantetheinyl transferase"/>
    <property type="match status" value="1"/>
</dbReference>
<dbReference type="InterPro" id="IPR002582">
    <property type="entry name" value="ACPS"/>
</dbReference>
<feature type="binding site" evidence="8">
    <location>
        <position position="8"/>
    </location>
    <ligand>
        <name>Mg(2+)</name>
        <dbReference type="ChEBI" id="CHEBI:18420"/>
    </ligand>
</feature>
<comment type="subcellular location">
    <subcellularLocation>
        <location evidence="8">Cytoplasm</location>
    </subcellularLocation>
</comment>
<protein>
    <recommendedName>
        <fullName evidence="8">Holo-[acyl-carrier-protein] synthase</fullName>
        <shortName evidence="8">Holo-ACP synthase</shortName>
        <ecNumber evidence="8">2.7.8.7</ecNumber>
    </recommendedName>
    <alternativeName>
        <fullName evidence="8">4'-phosphopantetheinyl transferase AcpS</fullName>
    </alternativeName>
</protein>
<comment type="cofactor">
    <cofactor evidence="8">
        <name>Mg(2+)</name>
        <dbReference type="ChEBI" id="CHEBI:18420"/>
    </cofactor>
</comment>
<dbReference type="InterPro" id="IPR037143">
    <property type="entry name" value="4-PPantetheinyl_Trfase_dom_sf"/>
</dbReference>
<evidence type="ECO:0000256" key="1">
    <source>
        <dbReference type="ARBA" id="ARBA00022516"/>
    </source>
</evidence>
<evidence type="ECO:0000313" key="11">
    <source>
        <dbReference type="Proteomes" id="UP000184342"/>
    </source>
</evidence>
<name>A0A1M6EPZ3_9FIRM</name>
<dbReference type="AlphaFoldDB" id="A0A1M6EPZ3"/>
<dbReference type="GO" id="GO:0000287">
    <property type="term" value="F:magnesium ion binding"/>
    <property type="evidence" value="ECO:0007669"/>
    <property type="project" value="UniProtKB-UniRule"/>
</dbReference>
<feature type="domain" description="4'-phosphopantetheinyl transferase" evidence="9">
    <location>
        <begin position="4"/>
        <end position="94"/>
    </location>
</feature>
<proteinExistence type="inferred from homology"/>
<dbReference type="Gene3D" id="3.90.470.20">
    <property type="entry name" value="4'-phosphopantetheinyl transferase domain"/>
    <property type="match status" value="1"/>
</dbReference>
<keyword evidence="8" id="KW-0963">Cytoplasm</keyword>
<dbReference type="GO" id="GO:0006633">
    <property type="term" value="P:fatty acid biosynthetic process"/>
    <property type="evidence" value="ECO:0007669"/>
    <property type="project" value="UniProtKB-UniRule"/>
</dbReference>
<keyword evidence="3 8" id="KW-0479">Metal-binding</keyword>
<evidence type="ECO:0000256" key="3">
    <source>
        <dbReference type="ARBA" id="ARBA00022723"/>
    </source>
</evidence>
<dbReference type="GO" id="GO:0008897">
    <property type="term" value="F:holo-[acyl-carrier-protein] synthase activity"/>
    <property type="evidence" value="ECO:0007669"/>
    <property type="project" value="UniProtKB-UniRule"/>
</dbReference>
<dbReference type="InterPro" id="IPR008278">
    <property type="entry name" value="4-PPantetheinyl_Trfase_dom"/>
</dbReference>
<keyword evidence="4 8" id="KW-0276">Fatty acid metabolism</keyword>